<feature type="region of interest" description="Disordered" evidence="1">
    <location>
        <begin position="1"/>
        <end position="23"/>
    </location>
</feature>
<sequence length="95" mass="10442">MKTRSNEIWNHNGEKTGSKPSAIFCGDEATAETKSDEHELQQWQQREIRSFMLKIENILMSNPTTSAGYSIDVVVGGGGGSCSRSVVVDEVRLLP</sequence>
<proteinExistence type="predicted"/>
<evidence type="ECO:0000313" key="3">
    <source>
        <dbReference type="Proteomes" id="UP001187192"/>
    </source>
</evidence>
<accession>A0AA88DF60</accession>
<comment type="caution">
    <text evidence="2">The sequence shown here is derived from an EMBL/GenBank/DDBJ whole genome shotgun (WGS) entry which is preliminary data.</text>
</comment>
<dbReference type="AlphaFoldDB" id="A0AA88DF60"/>
<keyword evidence="3" id="KW-1185">Reference proteome</keyword>
<reference evidence="2" key="1">
    <citation type="submission" date="2023-07" db="EMBL/GenBank/DDBJ databases">
        <title>draft genome sequence of fig (Ficus carica).</title>
        <authorList>
            <person name="Takahashi T."/>
            <person name="Nishimura K."/>
        </authorList>
    </citation>
    <scope>NUCLEOTIDE SEQUENCE</scope>
</reference>
<organism evidence="2 3">
    <name type="scientific">Ficus carica</name>
    <name type="common">Common fig</name>
    <dbReference type="NCBI Taxonomy" id="3494"/>
    <lineage>
        <taxon>Eukaryota</taxon>
        <taxon>Viridiplantae</taxon>
        <taxon>Streptophyta</taxon>
        <taxon>Embryophyta</taxon>
        <taxon>Tracheophyta</taxon>
        <taxon>Spermatophyta</taxon>
        <taxon>Magnoliopsida</taxon>
        <taxon>eudicotyledons</taxon>
        <taxon>Gunneridae</taxon>
        <taxon>Pentapetalae</taxon>
        <taxon>rosids</taxon>
        <taxon>fabids</taxon>
        <taxon>Rosales</taxon>
        <taxon>Moraceae</taxon>
        <taxon>Ficeae</taxon>
        <taxon>Ficus</taxon>
    </lineage>
</organism>
<dbReference type="Proteomes" id="UP001187192">
    <property type="component" value="Unassembled WGS sequence"/>
</dbReference>
<evidence type="ECO:0000313" key="2">
    <source>
        <dbReference type="EMBL" id="GMN55795.1"/>
    </source>
</evidence>
<evidence type="ECO:0000256" key="1">
    <source>
        <dbReference type="SAM" id="MobiDB-lite"/>
    </source>
</evidence>
<name>A0AA88DF60_FICCA</name>
<dbReference type="EMBL" id="BTGU01000059">
    <property type="protein sequence ID" value="GMN55795.1"/>
    <property type="molecule type" value="Genomic_DNA"/>
</dbReference>
<gene>
    <name evidence="2" type="ORF">TIFTF001_024920</name>
</gene>
<protein>
    <submittedName>
        <fullName evidence="2">Uncharacterized protein</fullName>
    </submittedName>
</protein>